<name>A0A1L7WVW4_9HELO</name>
<dbReference type="GO" id="GO:0043386">
    <property type="term" value="P:mycotoxin biosynthetic process"/>
    <property type="evidence" value="ECO:0007669"/>
    <property type="project" value="InterPro"/>
</dbReference>
<evidence type="ECO:0000313" key="4">
    <source>
        <dbReference type="EMBL" id="CZR56902.1"/>
    </source>
</evidence>
<protein>
    <submittedName>
        <fullName evidence="4">Uncharacterized protein</fullName>
    </submittedName>
</protein>
<dbReference type="Proteomes" id="UP000184330">
    <property type="component" value="Unassembled WGS sequence"/>
</dbReference>
<dbReference type="AlphaFoldDB" id="A0A1L7WVW4"/>
<dbReference type="InterPro" id="IPR021765">
    <property type="entry name" value="UstYa-like"/>
</dbReference>
<proteinExistence type="inferred from homology"/>
<evidence type="ECO:0000256" key="1">
    <source>
        <dbReference type="ARBA" id="ARBA00004685"/>
    </source>
</evidence>
<accession>A0A1L7WVW4</accession>
<feature type="transmembrane region" description="Helical" evidence="3">
    <location>
        <begin position="32"/>
        <end position="51"/>
    </location>
</feature>
<dbReference type="PANTHER" id="PTHR33365:SF4">
    <property type="entry name" value="CYCLOCHLOROTINE BIOSYNTHESIS PROTEIN O"/>
    <property type="match status" value="1"/>
</dbReference>
<keyword evidence="3" id="KW-1133">Transmembrane helix</keyword>
<reference evidence="4 5" key="1">
    <citation type="submission" date="2016-03" db="EMBL/GenBank/DDBJ databases">
        <authorList>
            <person name="Ploux O."/>
        </authorList>
    </citation>
    <scope>NUCLEOTIDE SEQUENCE [LARGE SCALE GENOMIC DNA]</scope>
    <source>
        <strain evidence="4 5">UAMH 11012</strain>
    </source>
</reference>
<organism evidence="4 5">
    <name type="scientific">Phialocephala subalpina</name>
    <dbReference type="NCBI Taxonomy" id="576137"/>
    <lineage>
        <taxon>Eukaryota</taxon>
        <taxon>Fungi</taxon>
        <taxon>Dikarya</taxon>
        <taxon>Ascomycota</taxon>
        <taxon>Pezizomycotina</taxon>
        <taxon>Leotiomycetes</taxon>
        <taxon>Helotiales</taxon>
        <taxon>Mollisiaceae</taxon>
        <taxon>Phialocephala</taxon>
        <taxon>Phialocephala fortinii species complex</taxon>
    </lineage>
</organism>
<comment type="similarity">
    <text evidence="2">Belongs to the ustYa family.</text>
</comment>
<keyword evidence="3" id="KW-0812">Transmembrane</keyword>
<keyword evidence="5" id="KW-1185">Reference proteome</keyword>
<dbReference type="Pfam" id="PF11807">
    <property type="entry name" value="UstYa"/>
    <property type="match status" value="1"/>
</dbReference>
<evidence type="ECO:0000256" key="2">
    <source>
        <dbReference type="ARBA" id="ARBA00035112"/>
    </source>
</evidence>
<gene>
    <name evidence="4" type="ORF">PAC_06791</name>
</gene>
<evidence type="ECO:0000256" key="3">
    <source>
        <dbReference type="SAM" id="Phobius"/>
    </source>
</evidence>
<dbReference type="EMBL" id="FJOG01000009">
    <property type="protein sequence ID" value="CZR56902.1"/>
    <property type="molecule type" value="Genomic_DNA"/>
</dbReference>
<dbReference type="STRING" id="576137.A0A1L7WVW4"/>
<comment type="pathway">
    <text evidence="1">Mycotoxin biosynthesis.</text>
</comment>
<evidence type="ECO:0000313" key="5">
    <source>
        <dbReference type="Proteomes" id="UP000184330"/>
    </source>
</evidence>
<sequence>MSSETTANTDSSSEVDFFLEKQARLLPRPRPLWLWMLSTAFFALLSFGLILKQSVGTPYDHCADAQAPTAIGHQVWKRSDLSGARDVIELEDVQFNGNSAFDDHGRFFLANPSPINYTGAGPEVDAAWDNITLEGQRDFLISEKEAQELWPNDYKVHWNNNKNGYVVGLDLFHALHCLDNLRKSFYPEFYPVKASRLGIVVKHSLTLCFFFGYIGHCINQLRQHVMCAGDMTPYGMKWYPNPGRYYADSDVTHTCRNFKQLQDWTANRYHAGGNVHIPGVEIWSLFEGGL</sequence>
<keyword evidence="3" id="KW-0472">Membrane</keyword>
<dbReference type="PANTHER" id="PTHR33365">
    <property type="entry name" value="YALI0B05434P"/>
    <property type="match status" value="1"/>
</dbReference>
<dbReference type="OrthoDB" id="3687641at2759"/>